<evidence type="ECO:0000256" key="4">
    <source>
        <dbReference type="ARBA" id="ARBA00022692"/>
    </source>
</evidence>
<feature type="transmembrane region" description="Helical" evidence="14">
    <location>
        <begin position="175"/>
        <end position="195"/>
    </location>
</feature>
<dbReference type="Pfam" id="PF02793">
    <property type="entry name" value="HRM"/>
    <property type="match status" value="1"/>
</dbReference>
<dbReference type="FunFam" id="4.10.1240.10:FF:000058">
    <property type="entry name" value="Uncharacterized protein"/>
    <property type="match status" value="1"/>
</dbReference>
<feature type="transmembrane region" description="Helical" evidence="14">
    <location>
        <begin position="290"/>
        <end position="313"/>
    </location>
</feature>
<dbReference type="GO" id="GO:0008528">
    <property type="term" value="F:G protein-coupled peptide receptor activity"/>
    <property type="evidence" value="ECO:0007669"/>
    <property type="project" value="TreeGrafter"/>
</dbReference>
<dbReference type="CDD" id="cd15264">
    <property type="entry name" value="7tmB1_CRF-R"/>
    <property type="match status" value="1"/>
</dbReference>
<keyword evidence="9" id="KW-1015">Disulfide bond</keyword>
<dbReference type="EMBL" id="OV696695">
    <property type="protein sequence ID" value="CAH1238910.1"/>
    <property type="molecule type" value="Genomic_DNA"/>
</dbReference>
<dbReference type="Gene3D" id="1.20.1070.10">
    <property type="entry name" value="Rhodopsin 7-helix transmembrane proteins"/>
    <property type="match status" value="1"/>
</dbReference>
<keyword evidence="3" id="KW-1003">Cell membrane</keyword>
<evidence type="ECO:0000259" key="16">
    <source>
        <dbReference type="PROSITE" id="PS50227"/>
    </source>
</evidence>
<keyword evidence="11" id="KW-0325">Glycoprotein</keyword>
<name>A0A8J9YSA9_BRALA</name>
<dbReference type="InterPro" id="IPR036445">
    <property type="entry name" value="GPCR_2_extracell_dom_sf"/>
</dbReference>
<keyword evidence="8 14" id="KW-0472">Membrane</keyword>
<dbReference type="OrthoDB" id="6022368at2759"/>
<keyword evidence="10" id="KW-0675">Receptor</keyword>
<evidence type="ECO:0000256" key="14">
    <source>
        <dbReference type="SAM" id="Phobius"/>
    </source>
</evidence>
<gene>
    <name evidence="18" type="primary">CRHR2</name>
    <name evidence="18" type="ORF">BLAG_LOCUS3340</name>
</gene>
<feature type="compositionally biased region" description="Basic and acidic residues" evidence="13">
    <location>
        <begin position="466"/>
        <end position="482"/>
    </location>
</feature>
<protein>
    <submittedName>
        <fullName evidence="18">CRHR2 protein</fullName>
    </submittedName>
</protein>
<feature type="transmembrane region" description="Helical" evidence="14">
    <location>
        <begin position="221"/>
        <end position="239"/>
    </location>
</feature>
<comment type="subcellular location">
    <subcellularLocation>
        <location evidence="1">Cell membrane</location>
        <topology evidence="1">Multi-pass membrane protein</topology>
    </subcellularLocation>
</comment>
<dbReference type="AlphaFoldDB" id="A0A8J9YSA9"/>
<dbReference type="GO" id="GO:0017046">
    <property type="term" value="F:peptide hormone binding"/>
    <property type="evidence" value="ECO:0007669"/>
    <property type="project" value="TreeGrafter"/>
</dbReference>
<keyword evidence="19" id="KW-1185">Reference proteome</keyword>
<dbReference type="PRINTS" id="PR01279">
    <property type="entry name" value="CRFRECEPTOR"/>
</dbReference>
<evidence type="ECO:0000256" key="8">
    <source>
        <dbReference type="ARBA" id="ARBA00023136"/>
    </source>
</evidence>
<keyword evidence="7" id="KW-0297">G-protein coupled receptor</keyword>
<feature type="domain" description="G-protein coupled receptors family 2 profile 2" evidence="17">
    <location>
        <begin position="138"/>
        <end position="419"/>
    </location>
</feature>
<evidence type="ECO:0000256" key="11">
    <source>
        <dbReference type="ARBA" id="ARBA00023180"/>
    </source>
</evidence>
<accession>A0A8J9YSA9</accession>
<dbReference type="SUPFAM" id="SSF81321">
    <property type="entry name" value="Family A G protein-coupled receptor-like"/>
    <property type="match status" value="1"/>
</dbReference>
<evidence type="ECO:0000256" key="12">
    <source>
        <dbReference type="ARBA" id="ARBA00023224"/>
    </source>
</evidence>
<evidence type="ECO:0000313" key="18">
    <source>
        <dbReference type="EMBL" id="CAH1238910.1"/>
    </source>
</evidence>
<evidence type="ECO:0000256" key="7">
    <source>
        <dbReference type="ARBA" id="ARBA00023040"/>
    </source>
</evidence>
<evidence type="ECO:0000256" key="1">
    <source>
        <dbReference type="ARBA" id="ARBA00004651"/>
    </source>
</evidence>
<feature type="transmembrane region" description="Helical" evidence="14">
    <location>
        <begin position="363"/>
        <end position="383"/>
    </location>
</feature>
<feature type="signal peptide" evidence="15">
    <location>
        <begin position="1"/>
        <end position="21"/>
    </location>
</feature>
<dbReference type="InterPro" id="IPR001879">
    <property type="entry name" value="GPCR_2_extracellular_dom"/>
</dbReference>
<dbReference type="GO" id="GO:0007166">
    <property type="term" value="P:cell surface receptor signaling pathway"/>
    <property type="evidence" value="ECO:0007669"/>
    <property type="project" value="InterPro"/>
</dbReference>
<keyword evidence="6 14" id="KW-1133">Transmembrane helix</keyword>
<dbReference type="PROSITE" id="PS00650">
    <property type="entry name" value="G_PROTEIN_RECEP_F2_2"/>
    <property type="match status" value="1"/>
</dbReference>
<dbReference type="InterPro" id="IPR000832">
    <property type="entry name" value="GPCR_2_secretin-like"/>
</dbReference>
<evidence type="ECO:0000256" key="2">
    <source>
        <dbReference type="ARBA" id="ARBA00005314"/>
    </source>
</evidence>
<feature type="domain" description="G-protein coupled receptors family 2 profile 1" evidence="16">
    <location>
        <begin position="44"/>
        <end position="121"/>
    </location>
</feature>
<dbReference type="Gene3D" id="4.10.1240.10">
    <property type="entry name" value="GPCR, family 2, extracellular hormone receptor domain"/>
    <property type="match status" value="1"/>
</dbReference>
<evidence type="ECO:0000259" key="17">
    <source>
        <dbReference type="PROSITE" id="PS50261"/>
    </source>
</evidence>
<feature type="transmembrane region" description="Helical" evidence="14">
    <location>
        <begin position="246"/>
        <end position="270"/>
    </location>
</feature>
<feature type="transmembrane region" description="Helical" evidence="14">
    <location>
        <begin position="395"/>
        <end position="418"/>
    </location>
</feature>
<evidence type="ECO:0000256" key="6">
    <source>
        <dbReference type="ARBA" id="ARBA00022989"/>
    </source>
</evidence>
<comment type="similarity">
    <text evidence="2">Belongs to the G-protein coupled receptor 2 family.</text>
</comment>
<dbReference type="SMART" id="SM00008">
    <property type="entry name" value="HormR"/>
    <property type="match status" value="1"/>
</dbReference>
<dbReference type="PROSITE" id="PS50261">
    <property type="entry name" value="G_PROTEIN_RECEP_F2_4"/>
    <property type="match status" value="1"/>
</dbReference>
<dbReference type="InterPro" id="IPR003051">
    <property type="entry name" value="GPCR_2_CRF_rcpt"/>
</dbReference>
<dbReference type="InterPro" id="IPR050332">
    <property type="entry name" value="GPCR_2"/>
</dbReference>
<dbReference type="InterPro" id="IPR017981">
    <property type="entry name" value="GPCR_2-like_7TM"/>
</dbReference>
<dbReference type="PROSITE" id="PS50227">
    <property type="entry name" value="G_PROTEIN_RECEP_F2_3"/>
    <property type="match status" value="1"/>
</dbReference>
<feature type="region of interest" description="Disordered" evidence="13">
    <location>
        <begin position="460"/>
        <end position="482"/>
    </location>
</feature>
<feature type="chain" id="PRO_5035438768" evidence="15">
    <location>
        <begin position="22"/>
        <end position="482"/>
    </location>
</feature>
<dbReference type="PROSITE" id="PS00649">
    <property type="entry name" value="G_PROTEIN_RECEP_F2_1"/>
    <property type="match status" value="1"/>
</dbReference>
<evidence type="ECO:0000256" key="9">
    <source>
        <dbReference type="ARBA" id="ARBA00023157"/>
    </source>
</evidence>
<keyword evidence="4 14" id="KW-0812">Transmembrane</keyword>
<keyword evidence="12" id="KW-0807">Transducer</keyword>
<dbReference type="GO" id="GO:0005886">
    <property type="term" value="C:plasma membrane"/>
    <property type="evidence" value="ECO:0007669"/>
    <property type="project" value="UniProtKB-SubCell"/>
</dbReference>
<keyword evidence="5 15" id="KW-0732">Signal</keyword>
<evidence type="ECO:0000256" key="15">
    <source>
        <dbReference type="SAM" id="SignalP"/>
    </source>
</evidence>
<feature type="transmembrane region" description="Helical" evidence="14">
    <location>
        <begin position="144"/>
        <end position="163"/>
    </location>
</feature>
<dbReference type="GO" id="GO:0007188">
    <property type="term" value="P:adenylate cyclase-modulating G protein-coupled receptor signaling pathway"/>
    <property type="evidence" value="ECO:0007669"/>
    <property type="project" value="TreeGrafter"/>
</dbReference>
<sequence>MGTKTAFGILLVLLLCRMSEQTSDQMSAQEKRAWDLHVMVQTLECQLRYAGTYEPNSNSCNATFDNITCWPPSQSGVLVHMPCPAELRGHRYDVTDNATKLCRSNGTWAKIADYGNCHEIIFTKNETENPRRWHLKAAVLLNDIGHSISLVCLSLALILFLYLKSIRCTRNNIHLNLILTFILKNTTWFIMKSVVTERHTSNDWVCRTVVTLFNYFKVTNFFWMFVEGLYLYIMIAHAYGTEKVKFWIYILIGWCIPIVIVLIWAIVKLFLQNDQCWIAEGGSNYYDFIFHGPTFVILLANCFILGKIVVILVQKLKAHPAGDTGHYRSDKEPENRRVSALFGAFEILRGHSLADRDLVSLKAFKAAVVLLPLLGIIYILFFIHPEDTDGTSYLVFIYFNTFLQSFQGFFVSVIYCFTNSEVQNAIKRQFEKWQDSHQFGVPRSASKNLALTVITHTGQSSSVAPDRQDYSKVDIEESTRMS</sequence>
<evidence type="ECO:0000256" key="13">
    <source>
        <dbReference type="SAM" id="MobiDB-lite"/>
    </source>
</evidence>
<evidence type="ECO:0000256" key="5">
    <source>
        <dbReference type="ARBA" id="ARBA00022729"/>
    </source>
</evidence>
<dbReference type="InterPro" id="IPR017983">
    <property type="entry name" value="GPCR_2_secretin-like_CS"/>
</dbReference>
<dbReference type="PRINTS" id="PR00249">
    <property type="entry name" value="GPCRSECRETIN"/>
</dbReference>
<dbReference type="SUPFAM" id="SSF111418">
    <property type="entry name" value="Hormone receptor domain"/>
    <property type="match status" value="1"/>
</dbReference>
<evidence type="ECO:0000256" key="10">
    <source>
        <dbReference type="ARBA" id="ARBA00023170"/>
    </source>
</evidence>
<reference evidence="18" key="1">
    <citation type="submission" date="2022-01" db="EMBL/GenBank/DDBJ databases">
        <authorList>
            <person name="Braso-Vives M."/>
        </authorList>
    </citation>
    <scope>NUCLEOTIDE SEQUENCE</scope>
</reference>
<dbReference type="PANTHER" id="PTHR45620:SF15">
    <property type="entry name" value="DIURETIC HORMONE 44 RECEPTOR 1-RELATED"/>
    <property type="match status" value="1"/>
</dbReference>
<evidence type="ECO:0000256" key="3">
    <source>
        <dbReference type="ARBA" id="ARBA00022475"/>
    </source>
</evidence>
<organism evidence="18 19">
    <name type="scientific">Branchiostoma lanceolatum</name>
    <name type="common">Common lancelet</name>
    <name type="synonym">Amphioxus lanceolatum</name>
    <dbReference type="NCBI Taxonomy" id="7740"/>
    <lineage>
        <taxon>Eukaryota</taxon>
        <taxon>Metazoa</taxon>
        <taxon>Chordata</taxon>
        <taxon>Cephalochordata</taxon>
        <taxon>Leptocardii</taxon>
        <taxon>Amphioxiformes</taxon>
        <taxon>Branchiostomatidae</taxon>
        <taxon>Branchiostoma</taxon>
    </lineage>
</organism>
<dbReference type="Proteomes" id="UP000838412">
    <property type="component" value="Chromosome 10"/>
</dbReference>
<dbReference type="PANTHER" id="PTHR45620">
    <property type="entry name" value="PDF RECEPTOR-LIKE PROTEIN-RELATED"/>
    <property type="match status" value="1"/>
</dbReference>
<dbReference type="Pfam" id="PF00002">
    <property type="entry name" value="7tm_2"/>
    <property type="match status" value="1"/>
</dbReference>
<proteinExistence type="inferred from homology"/>
<evidence type="ECO:0000313" key="19">
    <source>
        <dbReference type="Proteomes" id="UP000838412"/>
    </source>
</evidence>